<name>A0A2N7JPH9_VIBSP</name>
<feature type="transmembrane region" description="Helical" evidence="1">
    <location>
        <begin position="232"/>
        <end position="251"/>
    </location>
</feature>
<dbReference type="Proteomes" id="UP000235533">
    <property type="component" value="Unassembled WGS sequence"/>
</dbReference>
<dbReference type="AlphaFoldDB" id="A0A2N7JPH9"/>
<gene>
    <name evidence="2" type="ORF">BCT54_04730</name>
</gene>
<sequence>MSDLNPIERITDPSFTSSSKGLMTLFCIGVVHQVIGIKITESQIDIPWFPKVEFLHPERLSMLFIVLVLYAVFRYLLHQKQTLKELNIRSLKESLSSNLVGKWFVFKYILHHNDKPLIIEDESPVIKGCRAISLGTFQDNNSPASEWFYLEFDDSTFVNRASAQIHIALGKSQKPLNDPEIPKYWGKFNTYDTDADNETFSLNAIESFWLRALLVLINLYFTLGLIKRSPLAFDFLLPVILNLGLVIHYFVSLT</sequence>
<evidence type="ECO:0000313" key="3">
    <source>
        <dbReference type="Proteomes" id="UP000235533"/>
    </source>
</evidence>
<evidence type="ECO:0000256" key="1">
    <source>
        <dbReference type="SAM" id="Phobius"/>
    </source>
</evidence>
<dbReference type="EMBL" id="MCZF01000213">
    <property type="protein sequence ID" value="PMM46179.1"/>
    <property type="molecule type" value="Genomic_DNA"/>
</dbReference>
<comment type="caution">
    <text evidence="2">The sequence shown here is derived from an EMBL/GenBank/DDBJ whole genome shotgun (WGS) entry which is preliminary data.</text>
</comment>
<reference evidence="3" key="1">
    <citation type="submission" date="2016-07" db="EMBL/GenBank/DDBJ databases">
        <title>Nontailed viruses are major unrecognized killers of bacteria in the ocean.</title>
        <authorList>
            <person name="Kauffman K."/>
            <person name="Hussain F."/>
            <person name="Yang J."/>
            <person name="Arevalo P."/>
            <person name="Brown J."/>
            <person name="Cutler M."/>
            <person name="Kelly L."/>
            <person name="Polz M.F."/>
        </authorList>
    </citation>
    <scope>NUCLEOTIDE SEQUENCE [LARGE SCALE GENOMIC DNA]</scope>
    <source>
        <strain evidence="3">10N.261.48.B5</strain>
    </source>
</reference>
<keyword evidence="1" id="KW-0812">Transmembrane</keyword>
<organism evidence="2 3">
    <name type="scientific">Vibrio splendidus</name>
    <dbReference type="NCBI Taxonomy" id="29497"/>
    <lineage>
        <taxon>Bacteria</taxon>
        <taxon>Pseudomonadati</taxon>
        <taxon>Pseudomonadota</taxon>
        <taxon>Gammaproteobacteria</taxon>
        <taxon>Vibrionales</taxon>
        <taxon>Vibrionaceae</taxon>
        <taxon>Vibrio</taxon>
    </lineage>
</organism>
<accession>A0A2N7JPH9</accession>
<dbReference type="RefSeq" id="WP_102552841.1">
    <property type="nucleotide sequence ID" value="NZ_MCZF01000213.1"/>
</dbReference>
<feature type="transmembrane region" description="Helical" evidence="1">
    <location>
        <begin position="60"/>
        <end position="77"/>
    </location>
</feature>
<feature type="transmembrane region" description="Helical" evidence="1">
    <location>
        <begin position="208"/>
        <end position="226"/>
    </location>
</feature>
<keyword evidence="1" id="KW-0472">Membrane</keyword>
<feature type="transmembrane region" description="Helical" evidence="1">
    <location>
        <begin position="21"/>
        <end position="40"/>
    </location>
</feature>
<keyword evidence="1" id="KW-1133">Transmembrane helix</keyword>
<proteinExistence type="predicted"/>
<protein>
    <submittedName>
        <fullName evidence="2">Uncharacterized protein</fullName>
    </submittedName>
</protein>
<evidence type="ECO:0000313" key="2">
    <source>
        <dbReference type="EMBL" id="PMM46179.1"/>
    </source>
</evidence>